<organism evidence="2 3">
    <name type="scientific">Saccharothrix carnea</name>
    <dbReference type="NCBI Taxonomy" id="1280637"/>
    <lineage>
        <taxon>Bacteria</taxon>
        <taxon>Bacillati</taxon>
        <taxon>Actinomycetota</taxon>
        <taxon>Actinomycetes</taxon>
        <taxon>Pseudonocardiales</taxon>
        <taxon>Pseudonocardiaceae</taxon>
        <taxon>Saccharothrix</taxon>
    </lineage>
</organism>
<comment type="caution">
    <text evidence="2">The sequence shown here is derived from an EMBL/GenBank/DDBJ whole genome shotgun (WGS) entry which is preliminary data.</text>
</comment>
<dbReference type="AlphaFoldDB" id="A0A2P8IBR6"/>
<dbReference type="RefSeq" id="WP_106615619.1">
    <property type="nucleotide sequence ID" value="NZ_PYAX01000004.1"/>
</dbReference>
<dbReference type="InterPro" id="IPR008727">
    <property type="entry name" value="PAAR_motif"/>
</dbReference>
<evidence type="ECO:0000313" key="3">
    <source>
        <dbReference type="Proteomes" id="UP000241118"/>
    </source>
</evidence>
<feature type="region of interest" description="Disordered" evidence="1">
    <location>
        <begin position="1"/>
        <end position="20"/>
    </location>
</feature>
<dbReference type="EMBL" id="PYAX01000004">
    <property type="protein sequence ID" value="PSL55905.1"/>
    <property type="molecule type" value="Genomic_DNA"/>
</dbReference>
<dbReference type="Proteomes" id="UP000241118">
    <property type="component" value="Unassembled WGS sequence"/>
</dbReference>
<evidence type="ECO:0000256" key="1">
    <source>
        <dbReference type="SAM" id="MobiDB-lite"/>
    </source>
</evidence>
<reference evidence="2 3" key="1">
    <citation type="submission" date="2018-03" db="EMBL/GenBank/DDBJ databases">
        <title>Genomic Encyclopedia of Type Strains, Phase III (KMG-III): the genomes of soil and plant-associated and newly described type strains.</title>
        <authorList>
            <person name="Whitman W."/>
        </authorList>
    </citation>
    <scope>NUCLEOTIDE SEQUENCE [LARGE SCALE GENOMIC DNA]</scope>
    <source>
        <strain evidence="2 3">CGMCC 4.7097</strain>
    </source>
</reference>
<dbReference type="Gene3D" id="2.60.200.60">
    <property type="match status" value="1"/>
</dbReference>
<sequence length="101" mass="9701">MPPAARLGDKTSHGGTLGTPPPAVAVAVATVLIEGKPAAVGGSLHVCVVPKDAVLGPANVVKPRVGGQVLIGGVVAARVGDSTTCQANVLTGALTVHIGGL</sequence>
<name>A0A2P8IBR6_SACCR</name>
<protein>
    <submittedName>
        <fullName evidence="2">Putative Zn-binding protein involved in type VI secretion</fullName>
    </submittedName>
</protein>
<dbReference type="Pfam" id="PF05488">
    <property type="entry name" value="PAAR_motif"/>
    <property type="match status" value="1"/>
</dbReference>
<gene>
    <name evidence="2" type="ORF">B0I31_104196</name>
</gene>
<evidence type="ECO:0000313" key="2">
    <source>
        <dbReference type="EMBL" id="PSL55905.1"/>
    </source>
</evidence>
<dbReference type="OrthoDB" id="197187at2"/>
<proteinExistence type="predicted"/>
<accession>A0A2P8IBR6</accession>
<keyword evidence="3" id="KW-1185">Reference proteome</keyword>